<name>A0A2L2TBY2_9HYPO</name>
<reference evidence="3" key="1">
    <citation type="submission" date="2014-10" db="EMBL/GenBank/DDBJ databases">
        <authorList>
            <person name="King R."/>
        </authorList>
    </citation>
    <scope>NUCLEOTIDE SEQUENCE [LARGE SCALE GENOMIC DNA]</scope>
    <source>
        <strain evidence="3">A3/5</strain>
    </source>
</reference>
<sequence length="1183" mass="136370">MTSNPQHPSPSTASRPSCSFFADHLGRPENVKHPARLGKCKLCLDLRWPDFGMLEYMGGMVDHPRADQDDSYKPMKCNRLLLGFNGYGLDSVYPPFDPGRSRKEFESEFTRHTDLAGERWKRLNRLVLGNEKAIQDAIIKLSQGDFKDEKGETLDIENFLNISWEAARDEYNARHATKPGKLTSGFRLDAKGGMAPNRSADLDVFSLVYLTCQQPEDRSKNMARERHYPLYRNGANYRSNEDAFLKAIRGTESSFEGLAKPARLRNDQNKLKFNEGIEEFQENIRASFLVPHINVLDLTNTFNLLTFIHNRARFLPEEFLYKDYDAMYMGNSTRILSGACDPSCSIEFKKFTQGTENEGGFPVKPLFRYQHLRQGQGQDLIRVGQPFYSMGGWLIMQSQAITCLFLTSFCEQMLHLVKKKPVDDPPNSLTHEQMLDMELEAGKTIEAIRGDKQVETLDDIEAIRQYELTYDGTNFARYEEMLTQQRHEAEQHVSILFDDPDYFARAIIEEKEHHWGNLYVGYDGERIGQHVHDYYTSITKRQELYLDCMRAVIRRAFFEFFIWDAVWRALKDLKRYEDEKFKGLSGVEYIRGGKRRVTRRSQLSYDDDQEYLEKHRVVQSLLRQAAAFFVFEFRKNAIHAASPPMRGTYCIPNADKKPAKLADSFCTAPNIELRFRHQASNEERSQIPRMVLELIENFISNRASSMFVGMRKTTSRVLRYFEECESDDGTSEKFSNLVRGTIKGLNILSEIVDHMDEHMPDAMHFFHTIGDAKKDGNVDNTLCQQFTKALMQQNSYDLLALDGCAFGTPHVPQKRIIRIYDFLDEIQGIGKRNENSYGAARGDIKRFGSSLLKGLVFPLARKDKDLKYKLRFGNGFTVSQEALDRLTGHMRITADQWPFVTGEKPWNNLERADADNPQHYRGIWEDLKEAMQKLSKQNREKLKRPRKKPQKIDSRPLDQYDFVADEVKLARTMADISKRQMQDCVTKRIKKKNTIDRRLRQQEEARQRILAAQDAIMQNAIDQNVAPDAVLPPPVAQDEPEDVEELVQAMDIDEEAEPEPEEEAPPVVQDYDSRIPLRKGCWETLDAIISDNSVNKLRIAYHDVAKALDAIGFEPKSKSGSHVTYGYQRGFPPFPNVTGLTIVKPHGSIGENANVPPPILRDWRHYIRERGLTLEKVEERYSR</sequence>
<dbReference type="OrthoDB" id="2922289at2759"/>
<keyword evidence="3" id="KW-1185">Reference proteome</keyword>
<dbReference type="STRING" id="56646.A0A2L2TBY2"/>
<feature type="region of interest" description="Disordered" evidence="1">
    <location>
        <begin position="935"/>
        <end position="956"/>
    </location>
</feature>
<proteinExistence type="predicted"/>
<dbReference type="AlphaFoldDB" id="A0A2L2TBY2"/>
<evidence type="ECO:0000313" key="2">
    <source>
        <dbReference type="EMBL" id="CEI62861.1"/>
    </source>
</evidence>
<evidence type="ECO:0000313" key="3">
    <source>
        <dbReference type="Proteomes" id="UP000245910"/>
    </source>
</evidence>
<organism evidence="2 3">
    <name type="scientific">Fusarium venenatum</name>
    <dbReference type="NCBI Taxonomy" id="56646"/>
    <lineage>
        <taxon>Eukaryota</taxon>
        <taxon>Fungi</taxon>
        <taxon>Dikarya</taxon>
        <taxon>Ascomycota</taxon>
        <taxon>Pezizomycotina</taxon>
        <taxon>Sordariomycetes</taxon>
        <taxon>Hypocreomycetidae</taxon>
        <taxon>Hypocreales</taxon>
        <taxon>Nectriaceae</taxon>
        <taxon>Fusarium</taxon>
    </lineage>
</organism>
<accession>A0A2L2TBY2</accession>
<dbReference type="Proteomes" id="UP000245910">
    <property type="component" value="Chromosome II"/>
</dbReference>
<protein>
    <submittedName>
        <fullName evidence="2">Uncharacterized protein</fullName>
    </submittedName>
</protein>
<dbReference type="EMBL" id="LN649230">
    <property type="protein sequence ID" value="CEI62861.1"/>
    <property type="molecule type" value="Genomic_DNA"/>
</dbReference>
<evidence type="ECO:0000256" key="1">
    <source>
        <dbReference type="SAM" id="MobiDB-lite"/>
    </source>
</evidence>